<feature type="signal peptide" evidence="1">
    <location>
        <begin position="1"/>
        <end position="30"/>
    </location>
</feature>
<dbReference type="InterPro" id="IPR006311">
    <property type="entry name" value="TAT_signal"/>
</dbReference>
<proteinExistence type="predicted"/>
<reference evidence="2 3" key="1">
    <citation type="submission" date="2019-03" db="EMBL/GenBank/DDBJ databases">
        <title>Genomic Encyclopedia of Type Strains, Phase III (KMG-III): the genomes of soil and plant-associated and newly described type strains.</title>
        <authorList>
            <person name="Whitman W."/>
        </authorList>
    </citation>
    <scope>NUCLEOTIDE SEQUENCE [LARGE SCALE GENOMIC DNA]</scope>
    <source>
        <strain evidence="2 3">VKM Ac-2575</strain>
    </source>
</reference>
<organism evidence="2 3">
    <name type="scientific">Kribbella voronezhensis</name>
    <dbReference type="NCBI Taxonomy" id="2512212"/>
    <lineage>
        <taxon>Bacteria</taxon>
        <taxon>Bacillati</taxon>
        <taxon>Actinomycetota</taxon>
        <taxon>Actinomycetes</taxon>
        <taxon>Propionibacteriales</taxon>
        <taxon>Kribbellaceae</taxon>
        <taxon>Kribbella</taxon>
    </lineage>
</organism>
<dbReference type="PROSITE" id="PS51318">
    <property type="entry name" value="TAT"/>
    <property type="match status" value="1"/>
</dbReference>
<evidence type="ECO:0000313" key="2">
    <source>
        <dbReference type="EMBL" id="TDU90056.1"/>
    </source>
</evidence>
<comment type="caution">
    <text evidence="2">The sequence shown here is derived from an EMBL/GenBank/DDBJ whole genome shotgun (WGS) entry which is preliminary data.</text>
</comment>
<dbReference type="RefSeq" id="WP_133980026.1">
    <property type="nucleotide sequence ID" value="NZ_SOCE01000001.1"/>
</dbReference>
<keyword evidence="3" id="KW-1185">Reference proteome</keyword>
<name>A0A4R7TEV0_9ACTN</name>
<evidence type="ECO:0000256" key="1">
    <source>
        <dbReference type="SAM" id="SignalP"/>
    </source>
</evidence>
<dbReference type="Proteomes" id="UP000295151">
    <property type="component" value="Unassembled WGS sequence"/>
</dbReference>
<keyword evidence="1" id="KW-0732">Signal</keyword>
<dbReference type="EMBL" id="SOCE01000001">
    <property type="protein sequence ID" value="TDU90056.1"/>
    <property type="molecule type" value="Genomic_DNA"/>
</dbReference>
<sequence>MPTHTRRSVLGFAAAALLAPAVLSTEPANASGTLTFGQYADEWTMINQAQPGTSYWAYDRDRAKVGLEYGAVPVWRSVFRIDVAQLAGAVIAEAAFAITLDHTPTGSPTPVDLWTTEPIDPGSPVTWNNFAGSWLSRVGTAFGSAWTGGEQPDQELRFSGLAAVVQRAVDKQERYVTLGLRAPEETSKTQWKKFYGETAHLAVTYQR</sequence>
<protein>
    <submittedName>
        <fullName evidence="2">Uncharacterized protein</fullName>
    </submittedName>
</protein>
<dbReference type="AlphaFoldDB" id="A0A4R7TEV0"/>
<evidence type="ECO:0000313" key="3">
    <source>
        <dbReference type="Proteomes" id="UP000295151"/>
    </source>
</evidence>
<accession>A0A4R7TEV0</accession>
<dbReference type="OrthoDB" id="4332189at2"/>
<feature type="chain" id="PRO_5020975807" evidence="1">
    <location>
        <begin position="31"/>
        <end position="207"/>
    </location>
</feature>
<gene>
    <name evidence="2" type="ORF">EV138_3639</name>
</gene>